<gene>
    <name evidence="9" type="primary">allB</name>
    <name evidence="9" type="ORF">CVD27_16395</name>
</gene>
<dbReference type="GO" id="GO:0008270">
    <property type="term" value="F:zinc ion binding"/>
    <property type="evidence" value="ECO:0007669"/>
    <property type="project" value="InterPro"/>
</dbReference>
<proteinExistence type="inferred from homology"/>
<dbReference type="SUPFAM" id="SSF51556">
    <property type="entry name" value="Metallo-dependent hydrolases"/>
    <property type="match status" value="1"/>
</dbReference>
<evidence type="ECO:0000313" key="10">
    <source>
        <dbReference type="Proteomes" id="UP000234950"/>
    </source>
</evidence>
<dbReference type="GO" id="GO:0005737">
    <property type="term" value="C:cytoplasm"/>
    <property type="evidence" value="ECO:0007669"/>
    <property type="project" value="TreeGrafter"/>
</dbReference>
<evidence type="ECO:0000256" key="7">
    <source>
        <dbReference type="ARBA" id="ARBA00022833"/>
    </source>
</evidence>
<dbReference type="GO" id="GO:0004038">
    <property type="term" value="F:allantoinase activity"/>
    <property type="evidence" value="ECO:0007669"/>
    <property type="project" value="InterPro"/>
</dbReference>
<dbReference type="Gene3D" id="3.20.20.140">
    <property type="entry name" value="Metal-dependent hydrolases"/>
    <property type="match status" value="1"/>
</dbReference>
<name>A0A2N5HCI1_9BACI</name>
<sequence length="465" mass="51468">MAKVLTEGVKEDIKTEELLVKNGLVFTEEGFREVTIKINEGKIVSIVEDEAGPMIETTGIIDASGCLVVPGFIDAHVHFNDPGRTDWEGIETGSCAAAMGGTTTIFDMPLNCSPSIINLQNLLEKREYLTSLSYIDYALWGGMTGTNLNNSQELAQMSERVIGWKSFMSESGIDDFKYLSPNELKQAMQAAKEHDKILALHAEWENDIARLTAINKKHPSMNERSAFLASRPISAEEKAVCYALELAAKYGTAIHFVHISSPKVVGLIEQAKRSGVDVTVETCPHYLIFDEEDFLREGAILKCAPPLRPRVEVEGLWECLANGMIDTIGSDHSPCLYSMKSTESIWDAWGGIQGVQFTWLAMVDEALKRGVSLKQVFPLGTSNVADRFGLADRKGRISPGLDADLVFIRLDETTAAEQESFGFRNPFSPYEGRIFSTRIKKTMLRGRVIYDDEFGMANEKLGVCL</sequence>
<keyword evidence="5" id="KW-0479">Metal-binding</keyword>
<evidence type="ECO:0000256" key="2">
    <source>
        <dbReference type="ARBA" id="ARBA00002368"/>
    </source>
</evidence>
<dbReference type="InterPro" id="IPR050138">
    <property type="entry name" value="DHOase/Allantoinase_Hydrolase"/>
</dbReference>
<evidence type="ECO:0000259" key="8">
    <source>
        <dbReference type="Pfam" id="PF01979"/>
    </source>
</evidence>
<comment type="function">
    <text evidence="2">Catalyzes the reversible cyclization of carbamoyl aspartate to dihydroorotate.</text>
</comment>
<dbReference type="OrthoDB" id="9765462at2"/>
<evidence type="ECO:0000256" key="3">
    <source>
        <dbReference type="ARBA" id="ARBA00010286"/>
    </source>
</evidence>
<dbReference type="GO" id="GO:0006145">
    <property type="term" value="P:purine nucleobase catabolic process"/>
    <property type="evidence" value="ECO:0007669"/>
    <property type="project" value="TreeGrafter"/>
</dbReference>
<dbReference type="PANTHER" id="PTHR43668:SF4">
    <property type="entry name" value="ALLANTOINASE"/>
    <property type="match status" value="1"/>
</dbReference>
<evidence type="ECO:0000256" key="4">
    <source>
        <dbReference type="ARBA" id="ARBA00011881"/>
    </source>
</evidence>
<accession>A0A2N5HCI1</accession>
<keyword evidence="7" id="KW-0862">Zinc</keyword>
<dbReference type="SUPFAM" id="SSF51338">
    <property type="entry name" value="Composite domain of metallo-dependent hydrolases"/>
    <property type="match status" value="1"/>
</dbReference>
<evidence type="ECO:0000256" key="1">
    <source>
        <dbReference type="ARBA" id="ARBA00001947"/>
    </source>
</evidence>
<evidence type="ECO:0000313" key="9">
    <source>
        <dbReference type="EMBL" id="PLS03231.1"/>
    </source>
</evidence>
<dbReference type="RefSeq" id="WP_101648960.1">
    <property type="nucleotide sequence ID" value="NZ_PGVE01000063.1"/>
</dbReference>
<dbReference type="InterPro" id="IPR006680">
    <property type="entry name" value="Amidohydro-rel"/>
</dbReference>
<dbReference type="InterPro" id="IPR017593">
    <property type="entry name" value="Allantoinase"/>
</dbReference>
<dbReference type="InterPro" id="IPR002195">
    <property type="entry name" value="Dihydroorotase_CS"/>
</dbReference>
<dbReference type="AlphaFoldDB" id="A0A2N5HCI1"/>
<dbReference type="InterPro" id="IPR032466">
    <property type="entry name" value="Metal_Hydrolase"/>
</dbReference>
<reference evidence="9 10" key="1">
    <citation type="submission" date="2017-11" db="EMBL/GenBank/DDBJ databases">
        <title>Comparitive Functional Genomics of Dry Heat Resistant strains isolated from the Viking Spacecraft.</title>
        <authorList>
            <person name="Seuylemezian A."/>
            <person name="Cooper K."/>
            <person name="Vaishampayan P."/>
        </authorList>
    </citation>
    <scope>NUCLEOTIDE SEQUENCE [LARGE SCALE GENOMIC DNA]</scope>
    <source>
        <strain evidence="9 10">V32-6</strain>
    </source>
</reference>
<dbReference type="GO" id="GO:0050897">
    <property type="term" value="F:cobalt ion binding"/>
    <property type="evidence" value="ECO:0007669"/>
    <property type="project" value="InterPro"/>
</dbReference>
<dbReference type="PROSITE" id="PS00482">
    <property type="entry name" value="DIHYDROOROTASE_1"/>
    <property type="match status" value="1"/>
</dbReference>
<comment type="cofactor">
    <cofactor evidence="1">
        <name>Zn(2+)</name>
        <dbReference type="ChEBI" id="CHEBI:29105"/>
    </cofactor>
</comment>
<feature type="domain" description="Amidohydrolase-related" evidence="8">
    <location>
        <begin position="67"/>
        <end position="448"/>
    </location>
</feature>
<keyword evidence="10" id="KW-1185">Reference proteome</keyword>
<protein>
    <submittedName>
        <fullName evidence="9">Allantoinase AllB</fullName>
    </submittedName>
</protein>
<dbReference type="Pfam" id="PF01979">
    <property type="entry name" value="Amidohydro_1"/>
    <property type="match status" value="1"/>
</dbReference>
<evidence type="ECO:0000256" key="5">
    <source>
        <dbReference type="ARBA" id="ARBA00022723"/>
    </source>
</evidence>
<dbReference type="PANTHER" id="PTHR43668">
    <property type="entry name" value="ALLANTOINASE"/>
    <property type="match status" value="1"/>
</dbReference>
<keyword evidence="6" id="KW-0378">Hydrolase</keyword>
<dbReference type="Proteomes" id="UP000234950">
    <property type="component" value="Unassembled WGS sequence"/>
</dbReference>
<dbReference type="NCBIfam" id="TIGR03178">
    <property type="entry name" value="allantoinase"/>
    <property type="match status" value="1"/>
</dbReference>
<organism evidence="9 10">
    <name type="scientific">Neobacillus cucumis</name>
    <dbReference type="NCBI Taxonomy" id="1740721"/>
    <lineage>
        <taxon>Bacteria</taxon>
        <taxon>Bacillati</taxon>
        <taxon>Bacillota</taxon>
        <taxon>Bacilli</taxon>
        <taxon>Bacillales</taxon>
        <taxon>Bacillaceae</taxon>
        <taxon>Neobacillus</taxon>
    </lineage>
</organism>
<comment type="subunit">
    <text evidence="4">Homotetramer.</text>
</comment>
<dbReference type="EMBL" id="PGVE01000063">
    <property type="protein sequence ID" value="PLS03231.1"/>
    <property type="molecule type" value="Genomic_DNA"/>
</dbReference>
<comment type="similarity">
    <text evidence="3">Belongs to the metallo-dependent hydrolases superfamily. DHOase family. Class I DHOase subfamily.</text>
</comment>
<comment type="caution">
    <text evidence="9">The sequence shown here is derived from an EMBL/GenBank/DDBJ whole genome shotgun (WGS) entry which is preliminary data.</text>
</comment>
<dbReference type="GO" id="GO:0000256">
    <property type="term" value="P:allantoin catabolic process"/>
    <property type="evidence" value="ECO:0007669"/>
    <property type="project" value="InterPro"/>
</dbReference>
<evidence type="ECO:0000256" key="6">
    <source>
        <dbReference type="ARBA" id="ARBA00022801"/>
    </source>
</evidence>
<dbReference type="InterPro" id="IPR011059">
    <property type="entry name" value="Metal-dep_hydrolase_composite"/>
</dbReference>